<evidence type="ECO:0000256" key="1">
    <source>
        <dbReference type="SAM" id="MobiDB-lite"/>
    </source>
</evidence>
<proteinExistence type="predicted"/>
<feature type="region of interest" description="Disordered" evidence="1">
    <location>
        <begin position="369"/>
        <end position="411"/>
    </location>
</feature>
<evidence type="ECO:0000313" key="3">
    <source>
        <dbReference type="Proteomes" id="UP001168877"/>
    </source>
</evidence>
<dbReference type="InterPro" id="IPR037488">
    <property type="entry name" value="At2g33490-like"/>
</dbReference>
<comment type="caution">
    <text evidence="2">The sequence shown here is derived from an EMBL/GenBank/DDBJ whole genome shotgun (WGS) entry which is preliminary data.</text>
</comment>
<sequence>MKSLSKLRKFALQKSDTKDKIEFLPSAHVDELAQAAQDMQNMRNCYDSLLSAAAATANSAYEFSESLREMGSCLLDKTSLHDDEESGRILLMLGKVQLELQKLVDNYRSNIFLTITNPSESLLNELRTVEDMKRQCDDKRNAYEYMVAQQREKGRSKGGKGESLTVQKLQSAHDQYDEEATLCVFRLKSLKQGQHRSLLTQAARHHAAQLNFFRKGLKSLEAVDAHVRLVAEQQHIDYQFCGLENDDGEDGEDDDENSSDTNADGELSFNYRQNKQGIDVVSTSRNSMEEDEVSLSFPQTSAVENAEVHLDKYTGDHRVPSREPKGISYSAPIFAEKKIDLAEKIRQMQPSPRKSHTYVLPTPIDLKVPVSSRPSVSHAGSTNPSGHNHSLSHSLPLEQKKQSKDSGDGHLSELSARKTQSVLKESNINSTSANLPPPLAEGFSLPHLDKFIASDAKKVKRQSFSGPLTSKPLSTKHVISSSGPIIPTELPQLVSGLFSHAPAPQLSTSPRVSPSASPPLVSSPRISELHELPRPPGGLPTKPAKSYGLVGHSAPLMFRNQEPTAASKIPSLASNTAAPLPTPPLIVPRSFSIPSSSQRAIALHVSKPLESPKMVEKGEDVSSPPLTPISLSNIKPVSVDSEVGSQSGQNQR</sequence>
<dbReference type="PANTHER" id="PTHR34119">
    <property type="entry name" value="HYDROXYPROLINE-RICH GLYCOPROTEIN-LIKE"/>
    <property type="match status" value="1"/>
</dbReference>
<feature type="region of interest" description="Disordered" evidence="1">
    <location>
        <begin position="605"/>
        <end position="652"/>
    </location>
</feature>
<feature type="compositionally biased region" description="Polar residues" evidence="1">
    <location>
        <begin position="643"/>
        <end position="652"/>
    </location>
</feature>
<evidence type="ECO:0000313" key="2">
    <source>
        <dbReference type="EMBL" id="KAK0590498.1"/>
    </source>
</evidence>
<feature type="compositionally biased region" description="Polar residues" evidence="1">
    <location>
        <begin position="372"/>
        <end position="393"/>
    </location>
</feature>
<dbReference type="InterPro" id="IPR027267">
    <property type="entry name" value="AH/BAR_dom_sf"/>
</dbReference>
<protein>
    <recommendedName>
        <fullName evidence="4">Hydroxyproline-rich glycoprotein</fullName>
    </recommendedName>
</protein>
<gene>
    <name evidence="2" type="ORF">LWI29_027985</name>
</gene>
<name>A0AA39SGB1_ACESA</name>
<reference evidence="2" key="2">
    <citation type="submission" date="2023-06" db="EMBL/GenBank/DDBJ databases">
        <authorList>
            <person name="Swenson N.G."/>
            <person name="Wegrzyn J.L."/>
            <person name="Mcevoy S.L."/>
        </authorList>
    </citation>
    <scope>NUCLEOTIDE SEQUENCE</scope>
    <source>
        <strain evidence="2">NS2018</strain>
        <tissue evidence="2">Leaf</tissue>
    </source>
</reference>
<dbReference type="EMBL" id="JAUESC010000381">
    <property type="protein sequence ID" value="KAK0590498.1"/>
    <property type="molecule type" value="Genomic_DNA"/>
</dbReference>
<dbReference type="Gene3D" id="1.20.1270.60">
    <property type="entry name" value="Arfaptin homology (AH) domain/BAR domain"/>
    <property type="match status" value="1"/>
</dbReference>
<accession>A0AA39SGB1</accession>
<dbReference type="CDD" id="cd07307">
    <property type="entry name" value="BAR"/>
    <property type="match status" value="1"/>
</dbReference>
<dbReference type="PANTHER" id="PTHR34119:SF19">
    <property type="entry name" value="HYDROXYPROLINE-RICH GLYCOPROTEIN FAMILY PROTEIN"/>
    <property type="match status" value="1"/>
</dbReference>
<feature type="region of interest" description="Disordered" evidence="1">
    <location>
        <begin position="242"/>
        <end position="266"/>
    </location>
</feature>
<organism evidence="2 3">
    <name type="scientific">Acer saccharum</name>
    <name type="common">Sugar maple</name>
    <dbReference type="NCBI Taxonomy" id="4024"/>
    <lineage>
        <taxon>Eukaryota</taxon>
        <taxon>Viridiplantae</taxon>
        <taxon>Streptophyta</taxon>
        <taxon>Embryophyta</taxon>
        <taxon>Tracheophyta</taxon>
        <taxon>Spermatophyta</taxon>
        <taxon>Magnoliopsida</taxon>
        <taxon>eudicotyledons</taxon>
        <taxon>Gunneridae</taxon>
        <taxon>Pentapetalae</taxon>
        <taxon>rosids</taxon>
        <taxon>malvids</taxon>
        <taxon>Sapindales</taxon>
        <taxon>Sapindaceae</taxon>
        <taxon>Hippocastanoideae</taxon>
        <taxon>Acereae</taxon>
        <taxon>Acer</taxon>
    </lineage>
</organism>
<dbReference type="AlphaFoldDB" id="A0AA39SGB1"/>
<feature type="compositionally biased region" description="Acidic residues" evidence="1">
    <location>
        <begin position="244"/>
        <end position="258"/>
    </location>
</feature>
<feature type="compositionally biased region" description="Basic and acidic residues" evidence="1">
    <location>
        <begin position="398"/>
        <end position="411"/>
    </location>
</feature>
<dbReference type="Proteomes" id="UP001168877">
    <property type="component" value="Unassembled WGS sequence"/>
</dbReference>
<evidence type="ECO:0008006" key="4">
    <source>
        <dbReference type="Google" id="ProtNLM"/>
    </source>
</evidence>
<reference evidence="2" key="1">
    <citation type="journal article" date="2022" name="Plant J.">
        <title>Strategies of tolerance reflected in two North American maple genomes.</title>
        <authorList>
            <person name="McEvoy S.L."/>
            <person name="Sezen U.U."/>
            <person name="Trouern-Trend A."/>
            <person name="McMahon S.M."/>
            <person name="Schaberg P.G."/>
            <person name="Yang J."/>
            <person name="Wegrzyn J.L."/>
            <person name="Swenson N.G."/>
        </authorList>
    </citation>
    <scope>NUCLEOTIDE SEQUENCE</scope>
    <source>
        <strain evidence="2">NS2018</strain>
    </source>
</reference>
<dbReference type="SUPFAM" id="SSF103657">
    <property type="entry name" value="BAR/IMD domain-like"/>
    <property type="match status" value="1"/>
</dbReference>
<keyword evidence="3" id="KW-1185">Reference proteome</keyword>